<dbReference type="KEGG" id="jde:Jden_1954"/>
<keyword evidence="5" id="KW-1185">Reference proteome</keyword>
<evidence type="ECO:0000256" key="1">
    <source>
        <dbReference type="SAM" id="MobiDB-lite"/>
    </source>
</evidence>
<dbReference type="AlphaFoldDB" id="C7R0C9"/>
<feature type="compositionally biased region" description="Pro residues" evidence="1">
    <location>
        <begin position="331"/>
        <end position="343"/>
    </location>
</feature>
<protein>
    <recommendedName>
        <fullName evidence="3">DUF348 domain-containing protein</fullName>
    </recommendedName>
</protein>
<dbReference type="InterPro" id="IPR007137">
    <property type="entry name" value="DUF348"/>
</dbReference>
<dbReference type="Pfam" id="PF03990">
    <property type="entry name" value="DUF348"/>
    <property type="match status" value="2"/>
</dbReference>
<keyword evidence="2" id="KW-0472">Membrane</keyword>
<feature type="transmembrane region" description="Helical" evidence="2">
    <location>
        <begin position="26"/>
        <end position="47"/>
    </location>
</feature>
<evidence type="ECO:0000313" key="4">
    <source>
        <dbReference type="EMBL" id="ACV09593.1"/>
    </source>
</evidence>
<evidence type="ECO:0000256" key="2">
    <source>
        <dbReference type="SAM" id="Phobius"/>
    </source>
</evidence>
<evidence type="ECO:0000259" key="3">
    <source>
        <dbReference type="Pfam" id="PF03990"/>
    </source>
</evidence>
<dbReference type="STRING" id="471856.Jden_1954"/>
<feature type="domain" description="DUF348" evidence="3">
    <location>
        <begin position="167"/>
        <end position="204"/>
    </location>
</feature>
<dbReference type="HOGENOM" id="CLU_036884_1_1_11"/>
<feature type="domain" description="DUF348" evidence="3">
    <location>
        <begin position="53"/>
        <end position="92"/>
    </location>
</feature>
<dbReference type="Proteomes" id="UP000000628">
    <property type="component" value="Chromosome"/>
</dbReference>
<proteinExistence type="predicted"/>
<keyword evidence="2" id="KW-0812">Transmembrane</keyword>
<gene>
    <name evidence="4" type="ordered locus">Jden_1954</name>
</gene>
<feature type="compositionally biased region" description="Gly residues" evidence="1">
    <location>
        <begin position="284"/>
        <end position="295"/>
    </location>
</feature>
<feature type="compositionally biased region" description="Polar residues" evidence="1">
    <location>
        <begin position="256"/>
        <end position="271"/>
    </location>
</feature>
<reference evidence="4 5" key="1">
    <citation type="journal article" date="2009" name="Stand. Genomic Sci.">
        <title>Complete genome sequence of Jonesia denitrificans type strain (Prevot 55134).</title>
        <authorList>
            <person name="Pukall R."/>
            <person name="Gehrich-Schroter G."/>
            <person name="Lapidus A."/>
            <person name="Nolan M."/>
            <person name="Glavina Del Rio T."/>
            <person name="Lucas S."/>
            <person name="Chen F."/>
            <person name="Tice H."/>
            <person name="Pitluck S."/>
            <person name="Cheng J.F."/>
            <person name="Copeland A."/>
            <person name="Saunders E."/>
            <person name="Brettin T."/>
            <person name="Detter J.C."/>
            <person name="Bruce D."/>
            <person name="Goodwin L."/>
            <person name="Pati A."/>
            <person name="Ivanova N."/>
            <person name="Mavromatis K."/>
            <person name="Ovchinnikova G."/>
            <person name="Chen A."/>
            <person name="Palaniappan K."/>
            <person name="Land M."/>
            <person name="Hauser L."/>
            <person name="Chang Y.J."/>
            <person name="Jeffries C.D."/>
            <person name="Chain P."/>
            <person name="Goker M."/>
            <person name="Bristow J."/>
            <person name="Eisen J.A."/>
            <person name="Markowitz V."/>
            <person name="Hugenholtz P."/>
            <person name="Kyrpides N.C."/>
            <person name="Klenk H.P."/>
            <person name="Han C."/>
        </authorList>
    </citation>
    <scope>NUCLEOTIDE SEQUENCE [LARGE SCALE GENOMIC DNA]</scope>
    <source>
        <strain evidence="5">ATCC 14870 / DSM 20603 / BCRC 15368 / CIP 55.134 / JCM 11481 / NBRC 15587 / NCTC 10816 / Prevot 55134</strain>
    </source>
</reference>
<dbReference type="eggNOG" id="COG3583">
    <property type="taxonomic scope" value="Bacteria"/>
</dbReference>
<name>C7R0C9_JONDD</name>
<sequence length="448" mass="47148">MNGVAHRKVAVSPPTPQGTMTAAKTALLVLSFLLTGALVAGALFVTLPEERQVTLDVQGVATQISTRASTVADLLAQEHIEVGLADVVVPEPTTPLGSGQYVTVRHATTVTLMVNHTPYAYTTHATTASELLQSFPDSSASAGIIARLPLGQAATSLTLRLTDGDTVKVLADGVESVVRDPAPTLQELLDNLGVDLNPSDSVSVHWLPLTDGTSAGDMVARHVLTVVVTRHDPRTYVTVSEPLDRLTVDAPPADSATGTSTPPTDTLSGEVSNGGGSQVDRGVSAGGGAPSGGVGANEEVIGGEATQAPTPTPTATPTPTPAPSPTTSQPTPTPQPSPDPTPTPVVATPNEARAIARQMVLARGWSEAEYQCLNKHWMKESSWRVTAENPSSGAYGLPQAYPAERLAEAGADWRWNARTQITWGLNYIEWRYDTPCDAWAFFQKNNWY</sequence>
<feature type="compositionally biased region" description="Pro residues" evidence="1">
    <location>
        <begin position="310"/>
        <end position="324"/>
    </location>
</feature>
<keyword evidence="2" id="KW-1133">Transmembrane helix</keyword>
<organism evidence="4 5">
    <name type="scientific">Jonesia denitrificans (strain ATCC 14870 / DSM 20603 / BCRC 15368 / CIP 55.134 / JCM 11481 / NBRC 15587 / NCTC 10816 / Prevot 55134)</name>
    <name type="common">Listeria denitrificans</name>
    <dbReference type="NCBI Taxonomy" id="471856"/>
    <lineage>
        <taxon>Bacteria</taxon>
        <taxon>Bacillati</taxon>
        <taxon>Actinomycetota</taxon>
        <taxon>Actinomycetes</taxon>
        <taxon>Micrococcales</taxon>
        <taxon>Jonesiaceae</taxon>
        <taxon>Jonesia</taxon>
    </lineage>
</organism>
<dbReference type="EMBL" id="CP001706">
    <property type="protein sequence ID" value="ACV09593.1"/>
    <property type="molecule type" value="Genomic_DNA"/>
</dbReference>
<feature type="region of interest" description="Disordered" evidence="1">
    <location>
        <begin position="247"/>
        <end position="347"/>
    </location>
</feature>
<dbReference type="InterPro" id="IPR023346">
    <property type="entry name" value="Lysozyme-like_dom_sf"/>
</dbReference>
<evidence type="ECO:0000313" key="5">
    <source>
        <dbReference type="Proteomes" id="UP000000628"/>
    </source>
</evidence>
<dbReference type="SUPFAM" id="SSF53955">
    <property type="entry name" value="Lysozyme-like"/>
    <property type="match status" value="1"/>
</dbReference>
<accession>C7R0C9</accession>